<keyword evidence="6 9" id="KW-0472">Membrane</keyword>
<accession>A0A3S1BPF5</accession>
<proteinExistence type="inferred from homology"/>
<keyword evidence="8" id="KW-0539">Nucleus</keyword>
<gene>
    <name evidence="10" type="ORF">EGW08_020591</name>
</gene>
<dbReference type="EMBL" id="RQTK01001180">
    <property type="protein sequence ID" value="RUS71651.1"/>
    <property type="molecule type" value="Genomic_DNA"/>
</dbReference>
<keyword evidence="7" id="KW-0325">Glycoprotein</keyword>
<name>A0A3S1BPF5_ELYCH</name>
<reference evidence="10 11" key="1">
    <citation type="submission" date="2019-01" db="EMBL/GenBank/DDBJ databases">
        <title>A draft genome assembly of the solar-powered sea slug Elysia chlorotica.</title>
        <authorList>
            <person name="Cai H."/>
            <person name="Li Q."/>
            <person name="Fang X."/>
            <person name="Li J."/>
            <person name="Curtis N.E."/>
            <person name="Altenburger A."/>
            <person name="Shibata T."/>
            <person name="Feng M."/>
            <person name="Maeda T."/>
            <person name="Schwartz J.A."/>
            <person name="Shigenobu S."/>
            <person name="Lundholm N."/>
            <person name="Nishiyama T."/>
            <person name="Yang H."/>
            <person name="Hasebe M."/>
            <person name="Li S."/>
            <person name="Pierce S.K."/>
            <person name="Wang J."/>
        </authorList>
    </citation>
    <scope>NUCLEOTIDE SEQUENCE [LARGE SCALE GENOMIC DNA]</scope>
    <source>
        <strain evidence="10">EC2010</strain>
        <tissue evidence="10">Whole organism of an adult</tissue>
    </source>
</reference>
<dbReference type="PANTHER" id="PTHR14437">
    <property type="entry name" value="TRANSMEMBRANE PROTEIN 168"/>
    <property type="match status" value="1"/>
</dbReference>
<keyword evidence="5 9" id="KW-1133">Transmembrane helix</keyword>
<dbReference type="AlphaFoldDB" id="A0A3S1BPF5"/>
<evidence type="ECO:0000256" key="1">
    <source>
        <dbReference type="ARBA" id="ARBA00004232"/>
    </source>
</evidence>
<feature type="transmembrane region" description="Helical" evidence="9">
    <location>
        <begin position="404"/>
        <end position="424"/>
    </location>
</feature>
<keyword evidence="11" id="KW-1185">Reference proteome</keyword>
<dbReference type="PANTHER" id="PTHR14437:SF2">
    <property type="entry name" value="TRANSMEMBRANE PROTEIN 168"/>
    <property type="match status" value="1"/>
</dbReference>
<evidence type="ECO:0000313" key="10">
    <source>
        <dbReference type="EMBL" id="RUS71651.1"/>
    </source>
</evidence>
<dbReference type="GO" id="GO:0031965">
    <property type="term" value="C:nuclear membrane"/>
    <property type="evidence" value="ECO:0007669"/>
    <property type="project" value="UniProtKB-SubCell"/>
</dbReference>
<evidence type="ECO:0000313" key="11">
    <source>
        <dbReference type="Proteomes" id="UP000271974"/>
    </source>
</evidence>
<feature type="transmembrane region" description="Helical" evidence="9">
    <location>
        <begin position="319"/>
        <end position="341"/>
    </location>
</feature>
<dbReference type="Proteomes" id="UP000271974">
    <property type="component" value="Unassembled WGS sequence"/>
</dbReference>
<comment type="similarity">
    <text evidence="2">Belongs to the TMEM168 family.</text>
</comment>
<evidence type="ECO:0000256" key="9">
    <source>
        <dbReference type="SAM" id="Phobius"/>
    </source>
</evidence>
<feature type="transmembrane region" description="Helical" evidence="9">
    <location>
        <begin position="91"/>
        <end position="112"/>
    </location>
</feature>
<dbReference type="InterPro" id="IPR029713">
    <property type="entry name" value="TMEM168"/>
</dbReference>
<sequence>MNSRPSKLQHVRKRLQHAQFNLKAFGLSVCSKAKYSAAHLPEIALAAMVKANKTNMALLYLRFIPELILIVALGIGLYTQWTFTEDATISVIGVLGAFVFSISCALRFYLGYPDLGRALFHVWVGCLTGILAFTNRSELQYVTLEEVMEAMFMSSMVLGWCWRLLERMLKLRPVEAKLLTLSEGLESIGLIIASLVTGVDCVSLSLFTLAYIFHISAMRLKSFMGLLSFIGFIFVGIFLFFPSLEVKPNIYALTCFVGRHAFQSVIDFYFCGLSMIDRWQSFFDKSRLFRYTCVLLMFFLELFFLIVVGHRTSKHKEWYIVFFLFIAVAIFWLMFHIMVFLTMWKLMGKISECNASVDEDRSFQRIMAAKGLRHFGLVTQRILLFSLLLTLGIFLLSFETRTSYSLALTFLVLPIEAATLSLYWEMGDNLGGTCTGYAVISPVTSLKAGAGAQLLTSSVVQDISARGTSTLAQLQQLFTYHMIQNFGCDYSSSGLELDNLRSKLRAFFDRCTADGPRFDTYLLYYSGDVYDSGDWALSDNKSLTLAMLLSWWQEQDKNSGSRLILVLDTENSFKWAQTAASVRDNFLAIQTCRYISRQESAEAGERCWVGSFTRAYVLFNKSHHHKRDREASSTNKAPLTELEVIGLDWSSRNRPVRALYRVSRSWSDFSFHRPGPREVGEYWRATFPRAMSPLLRCLNLPESTAGSLGGPIPCLGCSGCVARWLRWLQMSWLPPRQLDTGHGLQLIST</sequence>
<feature type="transmembrane region" description="Helical" evidence="9">
    <location>
        <begin position="188"/>
        <end position="213"/>
    </location>
</feature>
<evidence type="ECO:0000256" key="2">
    <source>
        <dbReference type="ARBA" id="ARBA00007329"/>
    </source>
</evidence>
<evidence type="ECO:0000256" key="7">
    <source>
        <dbReference type="ARBA" id="ARBA00023180"/>
    </source>
</evidence>
<dbReference type="OrthoDB" id="5967342at2759"/>
<evidence type="ECO:0000256" key="8">
    <source>
        <dbReference type="ARBA" id="ARBA00023242"/>
    </source>
</evidence>
<keyword evidence="4 9" id="KW-0812">Transmembrane</keyword>
<evidence type="ECO:0000256" key="6">
    <source>
        <dbReference type="ARBA" id="ARBA00023136"/>
    </source>
</evidence>
<feature type="transmembrane region" description="Helical" evidence="9">
    <location>
        <begin position="288"/>
        <end position="307"/>
    </location>
</feature>
<evidence type="ECO:0000256" key="3">
    <source>
        <dbReference type="ARBA" id="ARBA00014572"/>
    </source>
</evidence>
<evidence type="ECO:0000256" key="4">
    <source>
        <dbReference type="ARBA" id="ARBA00022692"/>
    </source>
</evidence>
<feature type="transmembrane region" description="Helical" evidence="9">
    <location>
        <begin position="225"/>
        <end position="244"/>
    </location>
</feature>
<organism evidence="10 11">
    <name type="scientific">Elysia chlorotica</name>
    <name type="common">Eastern emerald elysia</name>
    <name type="synonym">Sea slug</name>
    <dbReference type="NCBI Taxonomy" id="188477"/>
    <lineage>
        <taxon>Eukaryota</taxon>
        <taxon>Metazoa</taxon>
        <taxon>Spiralia</taxon>
        <taxon>Lophotrochozoa</taxon>
        <taxon>Mollusca</taxon>
        <taxon>Gastropoda</taxon>
        <taxon>Heterobranchia</taxon>
        <taxon>Euthyneura</taxon>
        <taxon>Panpulmonata</taxon>
        <taxon>Sacoglossa</taxon>
        <taxon>Placobranchoidea</taxon>
        <taxon>Plakobranchidae</taxon>
        <taxon>Elysia</taxon>
    </lineage>
</organism>
<feature type="transmembrane region" description="Helical" evidence="9">
    <location>
        <begin position="118"/>
        <end position="135"/>
    </location>
</feature>
<protein>
    <recommendedName>
        <fullName evidence="3">Transmembrane protein 168</fullName>
    </recommendedName>
</protein>
<evidence type="ECO:0000256" key="5">
    <source>
        <dbReference type="ARBA" id="ARBA00022989"/>
    </source>
</evidence>
<feature type="transmembrane region" description="Helical" evidence="9">
    <location>
        <begin position="59"/>
        <end position="79"/>
    </location>
</feature>
<comment type="caution">
    <text evidence="10">The sequence shown here is derived from an EMBL/GenBank/DDBJ whole genome shotgun (WGS) entry which is preliminary data.</text>
</comment>
<feature type="transmembrane region" description="Helical" evidence="9">
    <location>
        <begin position="375"/>
        <end position="398"/>
    </location>
</feature>
<comment type="subcellular location">
    <subcellularLocation>
        <location evidence="1">Nucleus membrane</location>
        <topology evidence="1">Multi-pass membrane protein</topology>
    </subcellularLocation>
</comment>